<feature type="domain" description="Solute-binding protein family 5" evidence="5">
    <location>
        <begin position="76"/>
        <end position="440"/>
    </location>
</feature>
<comment type="caution">
    <text evidence="6">The sequence shown here is derived from an EMBL/GenBank/DDBJ whole genome shotgun (WGS) entry which is preliminary data.</text>
</comment>
<feature type="chain" id="PRO_5046945828" evidence="4">
    <location>
        <begin position="21"/>
        <end position="533"/>
    </location>
</feature>
<sequence length="533" mass="56730">MTRVRFVAVALLAAAGVAAASCSAPTTGPAPGADPAAMVLADGYEPDDLNPLMGYGEEGASKIYDGLISFDADRAPQPNLAASVPTASPDGLSWTVPLRPGVTFHDGTPFDAQDVVATYTAVLDPSRAATVSSGFPMLRGVTAVDASTVRFDLTYPFLLFPGRLTLPIVPSEALATPGPASDLTLGTRPVGTGPYRMTEWRQGSSMILDANERYHGGAPAVRRITIVMAEDDNTRAQRTATGEFDGTVLPPSLARGIAEQVSAQGMALREHSSADYRTISLPFANPVTADLTIRQALNRAVNRQGMIDALLAGQGWPASTPIPEVLPEEVEPSAQFAYDPAAANAMLDAAGWVRGPDGVRVRGDLPARFTLMYNASDTVRRDLAQAFASDARAIGVDVRLEGLGWDAIDPRMGTDAVVLGGGNPFDTAFKSWLLLHSSNAADGYNNPGSYRNAEVDAALDAAQRAPDRASRAAELRRFQTAYAADPGMVFLTFLGHSYLTRDRFDGYQPVVEPHTHGTTWGPWWNVEDWTPRS</sequence>
<gene>
    <name evidence="6" type="ORF">WCD58_28850</name>
</gene>
<evidence type="ECO:0000313" key="6">
    <source>
        <dbReference type="EMBL" id="MEJ2865201.1"/>
    </source>
</evidence>
<proteinExistence type="inferred from homology"/>
<keyword evidence="7" id="KW-1185">Reference proteome</keyword>
<dbReference type="Gene3D" id="3.10.105.10">
    <property type="entry name" value="Dipeptide-binding Protein, Domain 3"/>
    <property type="match status" value="1"/>
</dbReference>
<comment type="similarity">
    <text evidence="1">Belongs to the bacterial solute-binding protein 5 family.</text>
</comment>
<dbReference type="Proteomes" id="UP001369736">
    <property type="component" value="Unassembled WGS sequence"/>
</dbReference>
<dbReference type="Gene3D" id="3.40.190.10">
    <property type="entry name" value="Periplasmic binding protein-like II"/>
    <property type="match status" value="1"/>
</dbReference>
<evidence type="ECO:0000256" key="4">
    <source>
        <dbReference type="SAM" id="SignalP"/>
    </source>
</evidence>
<organism evidence="6 7">
    <name type="scientific">Actinomycetospora flava</name>
    <dbReference type="NCBI Taxonomy" id="3129232"/>
    <lineage>
        <taxon>Bacteria</taxon>
        <taxon>Bacillati</taxon>
        <taxon>Actinomycetota</taxon>
        <taxon>Actinomycetes</taxon>
        <taxon>Pseudonocardiales</taxon>
        <taxon>Pseudonocardiaceae</taxon>
        <taxon>Actinomycetospora</taxon>
    </lineage>
</organism>
<protein>
    <submittedName>
        <fullName evidence="6">ABC transporter substrate-binding protein</fullName>
    </submittedName>
</protein>
<keyword evidence="2" id="KW-0813">Transport</keyword>
<evidence type="ECO:0000256" key="2">
    <source>
        <dbReference type="ARBA" id="ARBA00022448"/>
    </source>
</evidence>
<accession>A0ABU8MCX6</accession>
<evidence type="ECO:0000256" key="3">
    <source>
        <dbReference type="ARBA" id="ARBA00022729"/>
    </source>
</evidence>
<evidence type="ECO:0000259" key="5">
    <source>
        <dbReference type="Pfam" id="PF00496"/>
    </source>
</evidence>
<name>A0ABU8MCX6_9PSEU</name>
<dbReference type="PANTHER" id="PTHR30290:SF9">
    <property type="entry name" value="OLIGOPEPTIDE-BINDING PROTEIN APPA"/>
    <property type="match status" value="1"/>
</dbReference>
<evidence type="ECO:0000313" key="7">
    <source>
        <dbReference type="Proteomes" id="UP001369736"/>
    </source>
</evidence>
<dbReference type="PANTHER" id="PTHR30290">
    <property type="entry name" value="PERIPLASMIC BINDING COMPONENT OF ABC TRANSPORTER"/>
    <property type="match status" value="1"/>
</dbReference>
<feature type="signal peptide" evidence="4">
    <location>
        <begin position="1"/>
        <end position="20"/>
    </location>
</feature>
<dbReference type="InterPro" id="IPR039424">
    <property type="entry name" value="SBP_5"/>
</dbReference>
<dbReference type="InterPro" id="IPR030678">
    <property type="entry name" value="Peptide/Ni-bd"/>
</dbReference>
<dbReference type="SUPFAM" id="SSF53850">
    <property type="entry name" value="Periplasmic binding protein-like II"/>
    <property type="match status" value="1"/>
</dbReference>
<reference evidence="6 7" key="1">
    <citation type="submission" date="2024-03" db="EMBL/GenBank/DDBJ databases">
        <title>Actinomycetospora sp. OC33-EN07, a novel actinomycete isolated from wild orchid (Aerides multiflora).</title>
        <authorList>
            <person name="Suriyachadkun C."/>
        </authorList>
    </citation>
    <scope>NUCLEOTIDE SEQUENCE [LARGE SCALE GENOMIC DNA]</scope>
    <source>
        <strain evidence="6 7">OC33-EN07</strain>
    </source>
</reference>
<dbReference type="EMBL" id="JBBEGM010000016">
    <property type="protein sequence ID" value="MEJ2865201.1"/>
    <property type="molecule type" value="Genomic_DNA"/>
</dbReference>
<dbReference type="Gene3D" id="3.90.76.10">
    <property type="entry name" value="Dipeptide-binding Protein, Domain 1"/>
    <property type="match status" value="1"/>
</dbReference>
<evidence type="ECO:0000256" key="1">
    <source>
        <dbReference type="ARBA" id="ARBA00005695"/>
    </source>
</evidence>
<dbReference type="InterPro" id="IPR000914">
    <property type="entry name" value="SBP_5_dom"/>
</dbReference>
<dbReference type="PIRSF" id="PIRSF002741">
    <property type="entry name" value="MppA"/>
    <property type="match status" value="1"/>
</dbReference>
<dbReference type="Pfam" id="PF00496">
    <property type="entry name" value="SBP_bac_5"/>
    <property type="match status" value="1"/>
</dbReference>
<keyword evidence="3 4" id="KW-0732">Signal</keyword>
<dbReference type="CDD" id="cd08518">
    <property type="entry name" value="PBP2_NikA_DppA_OppA_like_19"/>
    <property type="match status" value="1"/>
</dbReference>
<dbReference type="PROSITE" id="PS51257">
    <property type="entry name" value="PROKAR_LIPOPROTEIN"/>
    <property type="match status" value="1"/>
</dbReference>
<dbReference type="RefSeq" id="WP_337706574.1">
    <property type="nucleotide sequence ID" value="NZ_JBBEGM010000016.1"/>
</dbReference>